<sequence length="193" mass="21255">MRIGLKFCSCVVVFICILGYVEPLLGKNEGVTAENLKHAERNYLSSLGWIEKAKGFFSGPTGTIISNVAKEMLGRSTGNSQVLSLNLTNLFILLFLKALIFSAGLIGTSHWGGGYYGRARSIKHSFLENEEVPLLLGYLASEGSGQKGCLYRAACLTPYRALEYSKAGHAVLKGTEIFNPDFNQEFHYNYILK</sequence>
<evidence type="ECO:0000256" key="1">
    <source>
        <dbReference type="SAM" id="Phobius"/>
    </source>
</evidence>
<keyword evidence="2" id="KW-0732">Signal</keyword>
<keyword evidence="1" id="KW-0812">Transmembrane</keyword>
<dbReference type="VEuPathDB" id="VectorBase:LLOJ008516"/>
<reference evidence="4" key="3">
    <citation type="submission" date="2020-05" db="UniProtKB">
        <authorList>
            <consortium name="EnsemblMetazoa"/>
        </authorList>
    </citation>
    <scope>IDENTIFICATION</scope>
    <source>
        <strain evidence="4">Jacobina</strain>
    </source>
</reference>
<name>A0A1B0GKG2_LUTLO</name>
<keyword evidence="5" id="KW-1185">Reference proteome</keyword>
<organism evidence="4 5">
    <name type="scientific">Lutzomyia longipalpis</name>
    <name type="common">Sand fly</name>
    <dbReference type="NCBI Taxonomy" id="7200"/>
    <lineage>
        <taxon>Eukaryota</taxon>
        <taxon>Metazoa</taxon>
        <taxon>Ecdysozoa</taxon>
        <taxon>Arthropoda</taxon>
        <taxon>Hexapoda</taxon>
        <taxon>Insecta</taxon>
        <taxon>Pterygota</taxon>
        <taxon>Neoptera</taxon>
        <taxon>Endopterygota</taxon>
        <taxon>Diptera</taxon>
        <taxon>Nematocera</taxon>
        <taxon>Psychodoidea</taxon>
        <taxon>Psychodidae</taxon>
        <taxon>Lutzomyia</taxon>
        <taxon>Lutzomyia</taxon>
    </lineage>
</organism>
<feature type="signal peptide" evidence="2">
    <location>
        <begin position="1"/>
        <end position="23"/>
    </location>
</feature>
<accession>A0A1B0GKG2</accession>
<dbReference type="EMBL" id="AJWK01028837">
    <property type="status" value="NOT_ANNOTATED_CDS"/>
    <property type="molecule type" value="Genomic_DNA"/>
</dbReference>
<proteinExistence type="predicted"/>
<dbReference type="Proteomes" id="UP000092461">
    <property type="component" value="Unassembled WGS sequence"/>
</dbReference>
<keyword evidence="1" id="KW-1133">Transmembrane helix</keyword>
<evidence type="ECO:0000256" key="2">
    <source>
        <dbReference type="SAM" id="SignalP"/>
    </source>
</evidence>
<dbReference type="EnsemblMetazoa" id="LLOJ008516-RA">
    <property type="protein sequence ID" value="LLOJ008516-PA"/>
    <property type="gene ID" value="LLOJ008516"/>
</dbReference>
<dbReference type="EMBL" id="GITU01004303">
    <property type="protein sequence ID" value="MBC1173006.1"/>
    <property type="molecule type" value="Transcribed_RNA"/>
</dbReference>
<evidence type="ECO:0000313" key="4">
    <source>
        <dbReference type="EnsemblMetazoa" id="LLOJ008516-PA"/>
    </source>
</evidence>
<feature type="chain" id="PRO_5044555703" evidence="2">
    <location>
        <begin position="24"/>
        <end position="193"/>
    </location>
</feature>
<keyword evidence="1" id="KW-0472">Membrane</keyword>
<protein>
    <submittedName>
        <fullName evidence="3">Protein rp20-signalp detected</fullName>
    </submittedName>
</protein>
<reference evidence="5" key="1">
    <citation type="submission" date="2012-05" db="EMBL/GenBank/DDBJ databases">
        <title>Whole Genome Assembly of Lutzomyia longipalpis.</title>
        <authorList>
            <person name="Richards S."/>
            <person name="Qu C."/>
            <person name="Dillon R."/>
            <person name="Worley K."/>
            <person name="Scherer S."/>
            <person name="Batterton M."/>
            <person name="Taylor A."/>
            <person name="Hawes A."/>
            <person name="Hernandez B."/>
            <person name="Kovar C."/>
            <person name="Mandapat C."/>
            <person name="Pham C."/>
            <person name="Qu C."/>
            <person name="Jing C."/>
            <person name="Bess C."/>
            <person name="Bandaranaike D."/>
            <person name="Ngo D."/>
            <person name="Ongeri F."/>
            <person name="Arias F."/>
            <person name="Lara F."/>
            <person name="Weissenberger G."/>
            <person name="Kamau G."/>
            <person name="Han H."/>
            <person name="Shen H."/>
            <person name="Dinh H."/>
            <person name="Khalil I."/>
            <person name="Jones J."/>
            <person name="Shafer J."/>
            <person name="Jayaseelan J."/>
            <person name="Quiroz J."/>
            <person name="Blankenburg K."/>
            <person name="Nguyen L."/>
            <person name="Jackson L."/>
            <person name="Francisco L."/>
            <person name="Tang L.-Y."/>
            <person name="Pu L.-L."/>
            <person name="Perales L."/>
            <person name="Lorensuhewa L."/>
            <person name="Munidasa M."/>
            <person name="Coyle M."/>
            <person name="Taylor M."/>
            <person name="Puazo M."/>
            <person name="Firestine M."/>
            <person name="Scheel M."/>
            <person name="Javaid M."/>
            <person name="Wang M."/>
            <person name="Li M."/>
            <person name="Tabassum N."/>
            <person name="Saada N."/>
            <person name="Osuji N."/>
            <person name="Aqrawi P."/>
            <person name="Fu Q."/>
            <person name="Thornton R."/>
            <person name="Raj R."/>
            <person name="Goodspeed R."/>
            <person name="Mata R."/>
            <person name="Najjar R."/>
            <person name="Gubbala S."/>
            <person name="Lee S."/>
            <person name="Denson S."/>
            <person name="Patil S."/>
            <person name="Macmil S."/>
            <person name="Qi S."/>
            <person name="Matskevitch T."/>
            <person name="Palculict T."/>
            <person name="Mathew T."/>
            <person name="Vee V."/>
            <person name="Velamala V."/>
            <person name="Korchina V."/>
            <person name="Cai W."/>
            <person name="Liu W."/>
            <person name="Dai W."/>
            <person name="Zou X."/>
            <person name="Zhu Y."/>
            <person name="Zhang Y."/>
            <person name="Wu Y.-Q."/>
            <person name="Xin Y."/>
            <person name="Nazarath L."/>
            <person name="Kovar C."/>
            <person name="Han Y."/>
            <person name="Muzny D."/>
            <person name="Gibbs R."/>
        </authorList>
    </citation>
    <scope>NUCLEOTIDE SEQUENCE [LARGE SCALE GENOMIC DNA]</scope>
    <source>
        <strain evidence="5">Jacobina</strain>
    </source>
</reference>
<feature type="transmembrane region" description="Helical" evidence="1">
    <location>
        <begin position="90"/>
        <end position="113"/>
    </location>
</feature>
<evidence type="ECO:0000313" key="5">
    <source>
        <dbReference type="Proteomes" id="UP000092461"/>
    </source>
</evidence>
<reference evidence="3" key="2">
    <citation type="journal article" date="2020" name="BMC">
        <title>Leishmania infection induces a limited differential gene expression in the sand fly midgut.</title>
        <authorList>
            <person name="Coutinho-Abreu I.V."/>
            <person name="Serafim T.D."/>
            <person name="Meneses C."/>
            <person name="Kamhawi S."/>
            <person name="Oliveira F."/>
            <person name="Valenzuela J.G."/>
        </authorList>
    </citation>
    <scope>NUCLEOTIDE SEQUENCE</scope>
    <source>
        <strain evidence="3">Jacobina</strain>
        <tissue evidence="3">Midgut</tissue>
    </source>
</reference>
<evidence type="ECO:0000313" key="3">
    <source>
        <dbReference type="EMBL" id="MBC1173006.1"/>
    </source>
</evidence>
<dbReference type="AlphaFoldDB" id="A0A1B0GKG2"/>